<evidence type="ECO:0000256" key="2">
    <source>
        <dbReference type="ARBA" id="ARBA00022692"/>
    </source>
</evidence>
<keyword evidence="3 5" id="KW-1133">Transmembrane helix</keyword>
<dbReference type="PANTHER" id="PTHR43483:SF3">
    <property type="entry name" value="MEMBRANE TRANSPORTER PROTEIN HI_0806-RELATED"/>
    <property type="match status" value="1"/>
</dbReference>
<comment type="subcellular location">
    <subcellularLocation>
        <location evidence="5">Cell membrane</location>
        <topology evidence="5">Multi-pass membrane protein</topology>
    </subcellularLocation>
    <subcellularLocation>
        <location evidence="1">Membrane</location>
        <topology evidence="1">Multi-pass membrane protein</topology>
    </subcellularLocation>
</comment>
<evidence type="ECO:0000256" key="4">
    <source>
        <dbReference type="ARBA" id="ARBA00023136"/>
    </source>
</evidence>
<proteinExistence type="inferred from homology"/>
<name>A0A840S940_9BURK</name>
<dbReference type="InterPro" id="IPR002781">
    <property type="entry name" value="TM_pro_TauE-like"/>
</dbReference>
<dbReference type="PANTHER" id="PTHR43483">
    <property type="entry name" value="MEMBRANE TRANSPORTER PROTEIN HI_0806-RELATED"/>
    <property type="match status" value="1"/>
</dbReference>
<feature type="transmembrane region" description="Helical" evidence="5">
    <location>
        <begin position="141"/>
        <end position="164"/>
    </location>
</feature>
<comment type="caution">
    <text evidence="6">The sequence shown here is derived from an EMBL/GenBank/DDBJ whole genome shotgun (WGS) entry which is preliminary data.</text>
</comment>
<organism evidence="6 7">
    <name type="scientific">Inhella inkyongensis</name>
    <dbReference type="NCBI Taxonomy" id="392593"/>
    <lineage>
        <taxon>Bacteria</taxon>
        <taxon>Pseudomonadati</taxon>
        <taxon>Pseudomonadota</taxon>
        <taxon>Betaproteobacteria</taxon>
        <taxon>Burkholderiales</taxon>
        <taxon>Sphaerotilaceae</taxon>
        <taxon>Inhella</taxon>
    </lineage>
</organism>
<comment type="similarity">
    <text evidence="5">Belongs to the 4-toluene sulfonate uptake permease (TSUP) (TC 2.A.102) family.</text>
</comment>
<evidence type="ECO:0000313" key="7">
    <source>
        <dbReference type="Proteomes" id="UP000554837"/>
    </source>
</evidence>
<feature type="transmembrane region" description="Helical" evidence="5">
    <location>
        <begin position="212"/>
        <end position="232"/>
    </location>
</feature>
<dbReference type="Pfam" id="PF01925">
    <property type="entry name" value="TauE"/>
    <property type="match status" value="1"/>
</dbReference>
<accession>A0A840S940</accession>
<evidence type="ECO:0000256" key="5">
    <source>
        <dbReference type="RuleBase" id="RU363041"/>
    </source>
</evidence>
<feature type="transmembrane region" description="Helical" evidence="5">
    <location>
        <begin position="109"/>
        <end position="129"/>
    </location>
</feature>
<evidence type="ECO:0000313" key="6">
    <source>
        <dbReference type="EMBL" id="MBB5205304.1"/>
    </source>
</evidence>
<feature type="transmembrane region" description="Helical" evidence="5">
    <location>
        <begin position="52"/>
        <end position="71"/>
    </location>
</feature>
<feature type="transmembrane region" description="Helical" evidence="5">
    <location>
        <begin position="176"/>
        <end position="200"/>
    </location>
</feature>
<feature type="transmembrane region" description="Helical" evidence="5">
    <location>
        <begin position="7"/>
        <end position="32"/>
    </location>
</feature>
<evidence type="ECO:0000256" key="3">
    <source>
        <dbReference type="ARBA" id="ARBA00022989"/>
    </source>
</evidence>
<dbReference type="Proteomes" id="UP000554837">
    <property type="component" value="Unassembled WGS sequence"/>
</dbReference>
<keyword evidence="4 5" id="KW-0472">Membrane</keyword>
<dbReference type="GO" id="GO:0005886">
    <property type="term" value="C:plasma membrane"/>
    <property type="evidence" value="ECO:0007669"/>
    <property type="project" value="UniProtKB-SubCell"/>
</dbReference>
<dbReference type="EMBL" id="JACHHO010000004">
    <property type="protein sequence ID" value="MBB5205304.1"/>
    <property type="molecule type" value="Genomic_DNA"/>
</dbReference>
<reference evidence="6 7" key="1">
    <citation type="submission" date="2020-08" db="EMBL/GenBank/DDBJ databases">
        <title>Genomic Encyclopedia of Type Strains, Phase IV (KMG-IV): sequencing the most valuable type-strain genomes for metagenomic binning, comparative biology and taxonomic classification.</title>
        <authorList>
            <person name="Goeker M."/>
        </authorList>
    </citation>
    <scope>NUCLEOTIDE SEQUENCE [LARGE SCALE GENOMIC DNA]</scope>
    <source>
        <strain evidence="6 7">DSM 23958</strain>
    </source>
</reference>
<keyword evidence="5" id="KW-1003">Cell membrane</keyword>
<protein>
    <recommendedName>
        <fullName evidence="5">Probable membrane transporter protein</fullName>
    </recommendedName>
</protein>
<dbReference type="AlphaFoldDB" id="A0A840S940"/>
<feature type="transmembrane region" description="Helical" evidence="5">
    <location>
        <begin position="83"/>
        <end position="103"/>
    </location>
</feature>
<keyword evidence="2 5" id="KW-0812">Transmembrane</keyword>
<gene>
    <name evidence="6" type="ORF">HNQ51_002623</name>
</gene>
<sequence length="263" mass="26805">MSDGTILGLVALGLSTGLLAGLMGIGGGMLMVPALTALLRAQGVDADLSVKMAIATSMACIVGTSASSLRAHHRRGQVRWDVWRALAPGVLVGGLLSGATLLATLRGQWLAWVFAAFVGLSALQMWRGARSSGRWDLPRPFGLGAAGAGIGLVSGLVGAGGGFLSVPFLTACRVSIHQAVATSAALGLPIALANSAGYWWGGRHLGQSLPGAQGFFYLPALIILMPLSMLAAPLGARLAHALPVVQLRRGFALLLLGLAASMI</sequence>
<keyword evidence="7" id="KW-1185">Reference proteome</keyword>
<dbReference type="OrthoDB" id="457670at2"/>
<dbReference type="RefSeq" id="WP_138856752.1">
    <property type="nucleotide sequence ID" value="NZ_CP040709.1"/>
</dbReference>
<evidence type="ECO:0000256" key="1">
    <source>
        <dbReference type="ARBA" id="ARBA00004141"/>
    </source>
</evidence>